<reference evidence="1 2" key="1">
    <citation type="submission" date="2008-07" db="EMBL/GenBank/DDBJ databases">
        <authorList>
            <person name="Tandeau de Marsac N."/>
            <person name="Ferriera S."/>
            <person name="Johnson J."/>
            <person name="Kravitz S."/>
            <person name="Beeson K."/>
            <person name="Sutton G."/>
            <person name="Rogers Y.-H."/>
            <person name="Friedman R."/>
            <person name="Frazier M."/>
            <person name="Venter J.C."/>
        </authorList>
    </citation>
    <scope>NUCLEOTIDE SEQUENCE [LARGE SCALE GENOMIC DNA]</scope>
    <source>
        <strain evidence="1 2">PCC 7420</strain>
    </source>
</reference>
<dbReference type="AlphaFoldDB" id="B4VUE3"/>
<proteinExistence type="predicted"/>
<protein>
    <submittedName>
        <fullName evidence="1">Uncharacterized protein</fullName>
    </submittedName>
</protein>
<dbReference type="EMBL" id="DS989853">
    <property type="protein sequence ID" value="EDX74275.1"/>
    <property type="molecule type" value="Genomic_DNA"/>
</dbReference>
<keyword evidence="2" id="KW-1185">Reference proteome</keyword>
<name>B4VUE3_9CYAN</name>
<gene>
    <name evidence="1" type="ORF">MC7420_3799</name>
</gene>
<dbReference type="HOGENOM" id="CLU_3402927_0_0_3"/>
<organism evidence="1 2">
    <name type="scientific">Coleofasciculus chthonoplastes PCC 7420</name>
    <dbReference type="NCBI Taxonomy" id="118168"/>
    <lineage>
        <taxon>Bacteria</taxon>
        <taxon>Bacillati</taxon>
        <taxon>Cyanobacteriota</taxon>
        <taxon>Cyanophyceae</taxon>
        <taxon>Coleofasciculales</taxon>
        <taxon>Coleofasciculaceae</taxon>
        <taxon>Coleofasciculus</taxon>
    </lineage>
</organism>
<sequence>MMPLGVEHYGWMPRKSLTLLRAITFDAVRR</sequence>
<evidence type="ECO:0000313" key="1">
    <source>
        <dbReference type="EMBL" id="EDX74275.1"/>
    </source>
</evidence>
<evidence type="ECO:0000313" key="2">
    <source>
        <dbReference type="Proteomes" id="UP000003835"/>
    </source>
</evidence>
<accession>B4VUE3</accession>
<dbReference type="Proteomes" id="UP000003835">
    <property type="component" value="Unassembled WGS sequence"/>
</dbReference>